<dbReference type="PRINTS" id="PR00081">
    <property type="entry name" value="GDHRDH"/>
</dbReference>
<comment type="caution">
    <text evidence="2">The sequence shown here is derived from an EMBL/GenBank/DDBJ whole genome shotgun (WGS) entry which is preliminary data.</text>
</comment>
<comment type="similarity">
    <text evidence="1">Belongs to the short-chain dehydrogenases/reductases (SDR) family.</text>
</comment>
<name>A0ABT7JNE8_9HYPH</name>
<dbReference type="InterPro" id="IPR050259">
    <property type="entry name" value="SDR"/>
</dbReference>
<evidence type="ECO:0000313" key="3">
    <source>
        <dbReference type="Proteomes" id="UP001172645"/>
    </source>
</evidence>
<keyword evidence="3" id="KW-1185">Reference proteome</keyword>
<dbReference type="RefSeq" id="WP_285866672.1">
    <property type="nucleotide sequence ID" value="NZ_JARFYM010000002.1"/>
</dbReference>
<dbReference type="PANTHER" id="PTHR42879:SF6">
    <property type="entry name" value="NADPH-DEPENDENT REDUCTASE BACG"/>
    <property type="match status" value="1"/>
</dbReference>
<reference evidence="2" key="1">
    <citation type="submission" date="2023-06" db="EMBL/GenBank/DDBJ databases">
        <title>Phylogenetic Diversity of Rhizobium strains.</title>
        <authorList>
            <person name="Moura F.T."/>
            <person name="Helene L.C.F."/>
            <person name="Hungria M."/>
        </authorList>
    </citation>
    <scope>NUCLEOTIDE SEQUENCE</scope>
    <source>
        <strain evidence="2">CCGE526</strain>
    </source>
</reference>
<dbReference type="SUPFAM" id="SSF51735">
    <property type="entry name" value="NAD(P)-binding Rossmann-fold domains"/>
    <property type="match status" value="1"/>
</dbReference>
<accession>A0ABT7JNE8</accession>
<dbReference type="PANTHER" id="PTHR42879">
    <property type="entry name" value="3-OXOACYL-(ACYL-CARRIER-PROTEIN) REDUCTASE"/>
    <property type="match status" value="1"/>
</dbReference>
<gene>
    <name evidence="2" type="ORF">PY649_03135</name>
</gene>
<organism evidence="2 3">
    <name type="scientific">Rhizobium mayense</name>
    <dbReference type="NCBI Taxonomy" id="1312184"/>
    <lineage>
        <taxon>Bacteria</taxon>
        <taxon>Pseudomonadati</taxon>
        <taxon>Pseudomonadota</taxon>
        <taxon>Alphaproteobacteria</taxon>
        <taxon>Hyphomicrobiales</taxon>
        <taxon>Rhizobiaceae</taxon>
        <taxon>Rhizobium/Agrobacterium group</taxon>
        <taxon>Rhizobium</taxon>
    </lineage>
</organism>
<evidence type="ECO:0000256" key="1">
    <source>
        <dbReference type="ARBA" id="ARBA00006484"/>
    </source>
</evidence>
<protein>
    <submittedName>
        <fullName evidence="2">SDR family oxidoreductase</fullName>
    </submittedName>
</protein>
<sequence length="261" mass="27165">MKLGLEGKKALVLGASKGLGAASALALANEGADVIGAARSNDLIDALNGKLEPGAIGKIRAMHVDLNDRTSVSALAQSILAEGGVDILINNSGGPAPGEAQTVSPDIWVSAFDGMVTNLIGLTQQFLPKMIERKWGRIVTLTSSGVEVPIPRLAISNGLRQAVLGWSKTLAGEVASAGVTVNVIVQGRIHTDRVDQLDLAAAQRQNMTVDQVRAASIATIPTGRYGRPEELADVVAFLASERASYITGARIRVDGGMIRSI</sequence>
<dbReference type="InterPro" id="IPR002347">
    <property type="entry name" value="SDR_fam"/>
</dbReference>
<dbReference type="Gene3D" id="3.40.50.720">
    <property type="entry name" value="NAD(P)-binding Rossmann-like Domain"/>
    <property type="match status" value="1"/>
</dbReference>
<evidence type="ECO:0000313" key="2">
    <source>
        <dbReference type="EMBL" id="MDL2397875.1"/>
    </source>
</evidence>
<dbReference type="Pfam" id="PF13561">
    <property type="entry name" value="adh_short_C2"/>
    <property type="match status" value="1"/>
</dbReference>
<dbReference type="EMBL" id="JARFYM010000002">
    <property type="protein sequence ID" value="MDL2397875.1"/>
    <property type="molecule type" value="Genomic_DNA"/>
</dbReference>
<proteinExistence type="inferred from homology"/>
<dbReference type="InterPro" id="IPR036291">
    <property type="entry name" value="NAD(P)-bd_dom_sf"/>
</dbReference>
<dbReference type="Proteomes" id="UP001172645">
    <property type="component" value="Unassembled WGS sequence"/>
</dbReference>